<evidence type="ECO:0000313" key="2">
    <source>
        <dbReference type="Proteomes" id="UP000314294"/>
    </source>
</evidence>
<accession>A0A4Z2J1N8</accession>
<gene>
    <name evidence="1" type="ORF">EYF80_005762</name>
</gene>
<evidence type="ECO:0000313" key="1">
    <source>
        <dbReference type="EMBL" id="TNN83891.1"/>
    </source>
</evidence>
<comment type="caution">
    <text evidence="1">The sequence shown here is derived from an EMBL/GenBank/DDBJ whole genome shotgun (WGS) entry which is preliminary data.</text>
</comment>
<dbReference type="EMBL" id="SRLO01000030">
    <property type="protein sequence ID" value="TNN83891.1"/>
    <property type="molecule type" value="Genomic_DNA"/>
</dbReference>
<name>A0A4Z2J1N8_9TELE</name>
<sequence length="60" mass="7073">MNKTLVKPASVERKRCWCHHAASSPDGREDDRSCQKIAVRIRLRSRIQKQYARDYEEKGN</sequence>
<proteinExistence type="predicted"/>
<reference evidence="1 2" key="1">
    <citation type="submission" date="2019-03" db="EMBL/GenBank/DDBJ databases">
        <title>First draft genome of Liparis tanakae, snailfish: a comprehensive survey of snailfish specific genes.</title>
        <authorList>
            <person name="Kim W."/>
            <person name="Song I."/>
            <person name="Jeong J.-H."/>
            <person name="Kim D."/>
            <person name="Kim S."/>
            <person name="Ryu S."/>
            <person name="Song J.Y."/>
            <person name="Lee S.K."/>
        </authorList>
    </citation>
    <scope>NUCLEOTIDE SEQUENCE [LARGE SCALE GENOMIC DNA]</scope>
    <source>
        <tissue evidence="1">Muscle</tissue>
    </source>
</reference>
<dbReference type="AlphaFoldDB" id="A0A4Z2J1N8"/>
<protein>
    <submittedName>
        <fullName evidence="1">Uncharacterized protein</fullName>
    </submittedName>
</protein>
<keyword evidence="2" id="KW-1185">Reference proteome</keyword>
<dbReference type="Proteomes" id="UP000314294">
    <property type="component" value="Unassembled WGS sequence"/>
</dbReference>
<organism evidence="1 2">
    <name type="scientific">Liparis tanakae</name>
    <name type="common">Tanaka's snailfish</name>
    <dbReference type="NCBI Taxonomy" id="230148"/>
    <lineage>
        <taxon>Eukaryota</taxon>
        <taxon>Metazoa</taxon>
        <taxon>Chordata</taxon>
        <taxon>Craniata</taxon>
        <taxon>Vertebrata</taxon>
        <taxon>Euteleostomi</taxon>
        <taxon>Actinopterygii</taxon>
        <taxon>Neopterygii</taxon>
        <taxon>Teleostei</taxon>
        <taxon>Neoteleostei</taxon>
        <taxon>Acanthomorphata</taxon>
        <taxon>Eupercaria</taxon>
        <taxon>Perciformes</taxon>
        <taxon>Cottioidei</taxon>
        <taxon>Cottales</taxon>
        <taxon>Liparidae</taxon>
        <taxon>Liparis</taxon>
    </lineage>
</organism>